<sequence>MADAIFVSTTTHTCLQRFADQATVPVLCMASRTHASIQALSTVMAIIEEYGLMRGLNIGYIGPPHPVLNSYLLLCPMLGANFKFKCCCQKQPVSPLLYKAGENLCSETHTHLEACADKRVVLRNCHVVISGPEKPEKLEEFRLHADDIERENLLRPWIFMHTCPRGKEVDDRLFFHINSRTFTVFENFQYIAAALLAFTIKNMRF</sequence>
<evidence type="ECO:0000256" key="1">
    <source>
        <dbReference type="ARBA" id="ARBA00007805"/>
    </source>
</evidence>
<organism evidence="5 6">
    <name type="scientific">Leptidea sinapis</name>
    <dbReference type="NCBI Taxonomy" id="189913"/>
    <lineage>
        <taxon>Eukaryota</taxon>
        <taxon>Metazoa</taxon>
        <taxon>Ecdysozoa</taxon>
        <taxon>Arthropoda</taxon>
        <taxon>Hexapoda</taxon>
        <taxon>Insecta</taxon>
        <taxon>Pterygota</taxon>
        <taxon>Neoptera</taxon>
        <taxon>Endopterygota</taxon>
        <taxon>Lepidoptera</taxon>
        <taxon>Glossata</taxon>
        <taxon>Ditrysia</taxon>
        <taxon>Papilionoidea</taxon>
        <taxon>Pieridae</taxon>
        <taxon>Dismorphiinae</taxon>
        <taxon>Leptidea</taxon>
    </lineage>
</organism>
<dbReference type="InterPro" id="IPR036901">
    <property type="entry name" value="Asp/Orn_carbamoylTrfase_sf"/>
</dbReference>
<dbReference type="Pfam" id="PF00185">
    <property type="entry name" value="OTCace"/>
    <property type="match status" value="1"/>
</dbReference>
<evidence type="ECO:0000259" key="4">
    <source>
        <dbReference type="Pfam" id="PF00185"/>
    </source>
</evidence>
<dbReference type="EC" id="2.1.3.3" evidence="2"/>
<dbReference type="Gene3D" id="3.40.50.1370">
    <property type="entry name" value="Aspartate/ornithine carbamoyltransferase"/>
    <property type="match status" value="2"/>
</dbReference>
<dbReference type="PANTHER" id="PTHR45753:SF3">
    <property type="entry name" value="ORNITHINE TRANSCARBAMYLASE, MITOCHONDRIAL"/>
    <property type="match status" value="1"/>
</dbReference>
<name>A0A5E4Q8N3_9NEOP</name>
<feature type="domain" description="Aspartate/ornithine carbamoyltransferase Asp/Orn-binding" evidence="4">
    <location>
        <begin position="55"/>
        <end position="198"/>
    </location>
</feature>
<gene>
    <name evidence="5" type="ORF">LSINAPIS_LOCUS6498</name>
</gene>
<dbReference type="GO" id="GO:0019240">
    <property type="term" value="P:citrulline biosynthetic process"/>
    <property type="evidence" value="ECO:0007669"/>
    <property type="project" value="TreeGrafter"/>
</dbReference>
<dbReference type="GO" id="GO:0004585">
    <property type="term" value="F:ornithine carbamoyltransferase activity"/>
    <property type="evidence" value="ECO:0007669"/>
    <property type="project" value="UniProtKB-EC"/>
</dbReference>
<reference evidence="5 6" key="1">
    <citation type="submission" date="2017-07" db="EMBL/GenBank/DDBJ databases">
        <authorList>
            <person name="Talla V."/>
            <person name="Backstrom N."/>
        </authorList>
    </citation>
    <scope>NUCLEOTIDE SEQUENCE [LARGE SCALE GENOMIC DNA]</scope>
</reference>
<comment type="similarity">
    <text evidence="1">Belongs to the aspartate/ornithine carbamoyltransferase superfamily. OTCase family.</text>
</comment>
<keyword evidence="3" id="KW-0808">Transferase</keyword>
<evidence type="ECO:0000313" key="6">
    <source>
        <dbReference type="Proteomes" id="UP000324832"/>
    </source>
</evidence>
<dbReference type="AlphaFoldDB" id="A0A5E4Q8N3"/>
<evidence type="ECO:0000256" key="2">
    <source>
        <dbReference type="ARBA" id="ARBA00013007"/>
    </source>
</evidence>
<dbReference type="Proteomes" id="UP000324832">
    <property type="component" value="Unassembled WGS sequence"/>
</dbReference>
<dbReference type="SUPFAM" id="SSF53671">
    <property type="entry name" value="Aspartate/ornithine carbamoyltransferase"/>
    <property type="match status" value="1"/>
</dbReference>
<dbReference type="GO" id="GO:0042450">
    <property type="term" value="P:L-arginine biosynthetic process via ornithine"/>
    <property type="evidence" value="ECO:0007669"/>
    <property type="project" value="TreeGrafter"/>
</dbReference>
<dbReference type="EMBL" id="FZQP02002048">
    <property type="protein sequence ID" value="VVC94591.1"/>
    <property type="molecule type" value="Genomic_DNA"/>
</dbReference>
<proteinExistence type="inferred from homology"/>
<dbReference type="PANTHER" id="PTHR45753">
    <property type="entry name" value="ORNITHINE CARBAMOYLTRANSFERASE, MITOCHONDRIAL"/>
    <property type="match status" value="1"/>
</dbReference>
<dbReference type="GO" id="GO:0016597">
    <property type="term" value="F:amino acid binding"/>
    <property type="evidence" value="ECO:0007669"/>
    <property type="project" value="InterPro"/>
</dbReference>
<evidence type="ECO:0000313" key="5">
    <source>
        <dbReference type="EMBL" id="VVC94591.1"/>
    </source>
</evidence>
<protein>
    <recommendedName>
        <fullName evidence="2">ornithine carbamoyltransferase</fullName>
        <ecNumber evidence="2">2.1.3.3</ecNumber>
    </recommendedName>
</protein>
<keyword evidence="6" id="KW-1185">Reference proteome</keyword>
<evidence type="ECO:0000256" key="3">
    <source>
        <dbReference type="ARBA" id="ARBA00022679"/>
    </source>
</evidence>
<accession>A0A5E4Q8N3</accession>
<dbReference type="InterPro" id="IPR006131">
    <property type="entry name" value="Asp_carbamoyltransf_Asp/Orn-bd"/>
</dbReference>